<evidence type="ECO:0000313" key="9">
    <source>
        <dbReference type="Proteomes" id="UP000251889"/>
    </source>
</evidence>
<name>A0A364Y664_9BACT</name>
<dbReference type="InterPro" id="IPR012944">
    <property type="entry name" value="SusD_RagB_dom"/>
</dbReference>
<evidence type="ECO:0000256" key="5">
    <source>
        <dbReference type="ARBA" id="ARBA00023237"/>
    </source>
</evidence>
<comment type="similarity">
    <text evidence="2">Belongs to the SusD family.</text>
</comment>
<gene>
    <name evidence="8" type="ORF">DQQ10_00215</name>
</gene>
<dbReference type="Pfam" id="PF14322">
    <property type="entry name" value="SusD-like_3"/>
    <property type="match status" value="1"/>
</dbReference>
<dbReference type="GO" id="GO:0009279">
    <property type="term" value="C:cell outer membrane"/>
    <property type="evidence" value="ECO:0007669"/>
    <property type="project" value="UniProtKB-SubCell"/>
</dbReference>
<evidence type="ECO:0000256" key="2">
    <source>
        <dbReference type="ARBA" id="ARBA00006275"/>
    </source>
</evidence>
<dbReference type="OrthoDB" id="1109873at2"/>
<protein>
    <submittedName>
        <fullName evidence="8">RagB/SusD family nutrient uptake outer membrane protein</fullName>
    </submittedName>
</protein>
<feature type="domain" description="SusD-like N-terminal" evidence="7">
    <location>
        <begin position="60"/>
        <end position="208"/>
    </location>
</feature>
<evidence type="ECO:0000256" key="3">
    <source>
        <dbReference type="ARBA" id="ARBA00022729"/>
    </source>
</evidence>
<keyword evidence="3" id="KW-0732">Signal</keyword>
<feature type="domain" description="RagB/SusD" evidence="6">
    <location>
        <begin position="334"/>
        <end position="592"/>
    </location>
</feature>
<reference evidence="8 9" key="1">
    <citation type="submission" date="2018-06" db="EMBL/GenBank/DDBJ databases">
        <title>Chryseolinea flavus sp. nov., a member of the phylum Bacteroidetes isolated from soil.</title>
        <authorList>
            <person name="Li Y."/>
            <person name="Wang J."/>
        </authorList>
    </citation>
    <scope>NUCLEOTIDE SEQUENCE [LARGE SCALE GENOMIC DNA]</scope>
    <source>
        <strain evidence="8 9">SDU1-6</strain>
    </source>
</reference>
<keyword evidence="5" id="KW-0998">Cell outer membrane</keyword>
<evidence type="ECO:0000259" key="6">
    <source>
        <dbReference type="Pfam" id="PF07980"/>
    </source>
</evidence>
<keyword evidence="4" id="KW-0472">Membrane</keyword>
<evidence type="ECO:0000256" key="4">
    <source>
        <dbReference type="ARBA" id="ARBA00023136"/>
    </source>
</evidence>
<dbReference type="EMBL" id="QMFY01000001">
    <property type="protein sequence ID" value="RAW02576.1"/>
    <property type="molecule type" value="Genomic_DNA"/>
</dbReference>
<dbReference type="SUPFAM" id="SSF48452">
    <property type="entry name" value="TPR-like"/>
    <property type="match status" value="1"/>
</dbReference>
<dbReference type="Proteomes" id="UP000251889">
    <property type="component" value="Unassembled WGS sequence"/>
</dbReference>
<evidence type="ECO:0000259" key="7">
    <source>
        <dbReference type="Pfam" id="PF14322"/>
    </source>
</evidence>
<comment type="caution">
    <text evidence="8">The sequence shown here is derived from an EMBL/GenBank/DDBJ whole genome shotgun (WGS) entry which is preliminary data.</text>
</comment>
<accession>A0A364Y664</accession>
<dbReference type="InterPro" id="IPR033985">
    <property type="entry name" value="SusD-like_N"/>
</dbReference>
<dbReference type="RefSeq" id="WP_112744793.1">
    <property type="nucleotide sequence ID" value="NZ_QMFY01000001.1"/>
</dbReference>
<keyword evidence="9" id="KW-1185">Reference proteome</keyword>
<evidence type="ECO:0000256" key="1">
    <source>
        <dbReference type="ARBA" id="ARBA00004442"/>
    </source>
</evidence>
<evidence type="ECO:0000313" key="8">
    <source>
        <dbReference type="EMBL" id="RAW02576.1"/>
    </source>
</evidence>
<dbReference type="InterPro" id="IPR011990">
    <property type="entry name" value="TPR-like_helical_dom_sf"/>
</dbReference>
<dbReference type="Pfam" id="PF07980">
    <property type="entry name" value="SusD_RagB"/>
    <property type="match status" value="1"/>
</dbReference>
<comment type="subcellular location">
    <subcellularLocation>
        <location evidence="1">Cell outer membrane</location>
    </subcellularLocation>
</comment>
<dbReference type="AlphaFoldDB" id="A0A364Y664"/>
<sequence length="592" mass="66010">MKNFIQLSAIILLLTACEDVLSPATENIRGLDAMYKEPGFAQGILGNAYILLPYSASPNTDVATDDAVSNNIDNNFLRMATGSWSAIDDPTSQWQGRKNAIQYLNIFLANADQVAWANDEVIRMLFNDRLKGEAYGLRALQMYHLLLAHGGWTQDGRLMGVSIVNDPETPTSDFNKPRNTFQECIDQIIADADRALELLPLDYKKFTDAEVPAKYANVEGLGATQYERVNGEHMRGRISGRIVEAIRAQVALLAASPAYSEGTNMTWEEAAGYAAQVLNRIGGVSGLAPNGGTWYTKDSGIEQLASGQTPAEIIWRSDIGQSLELERDNFPPSLFGNGRVNPTQNLVDAFPMINGYPISNPSSDYDPNNPYANRDPRLAKYIVLNESQQGPGSDVIITGTYGTKNDVINREKGFSTRTGYYLRKLLRSDVNPNGEFNTTQKHYTARIRYTEIFLAYAEAANEAWGPTGAGGNAYSAYDVIRAIRQRAGITGGDGYLESIKSDQILMRQMIRNERRLELCFENHRFRDIRRWKVSLNELNETARGIQVSKPGNTVIYTPINVESRNYQQHMFYGPIPYGEITKWSALQQNEGW</sequence>
<organism evidence="8 9">
    <name type="scientific">Pseudochryseolinea flava</name>
    <dbReference type="NCBI Taxonomy" id="2059302"/>
    <lineage>
        <taxon>Bacteria</taxon>
        <taxon>Pseudomonadati</taxon>
        <taxon>Bacteroidota</taxon>
        <taxon>Cytophagia</taxon>
        <taxon>Cytophagales</taxon>
        <taxon>Fulvivirgaceae</taxon>
        <taxon>Pseudochryseolinea</taxon>
    </lineage>
</organism>
<dbReference type="Gene3D" id="1.25.40.390">
    <property type="match status" value="1"/>
</dbReference>
<proteinExistence type="inferred from homology"/>
<dbReference type="PROSITE" id="PS51257">
    <property type="entry name" value="PROKAR_LIPOPROTEIN"/>
    <property type="match status" value="1"/>
</dbReference>